<dbReference type="SUPFAM" id="SSF53448">
    <property type="entry name" value="Nucleotide-diphospho-sugar transferases"/>
    <property type="match status" value="1"/>
</dbReference>
<comment type="pathway">
    <text evidence="1">Cell wall biogenesis; cell wall polysaccharide biosynthesis.</text>
</comment>
<keyword evidence="4 6" id="KW-0808">Transferase</keyword>
<dbReference type="AlphaFoldDB" id="A0A5D0CW63"/>
<dbReference type="SUPFAM" id="SSF53756">
    <property type="entry name" value="UDP-Glycosyltransferase/glycogen phosphorylase"/>
    <property type="match status" value="1"/>
</dbReference>
<comment type="caution">
    <text evidence="6">The sequence shown here is derived from an EMBL/GenBank/DDBJ whole genome shotgun (WGS) entry which is preliminary data.</text>
</comment>
<dbReference type="InterPro" id="IPR001173">
    <property type="entry name" value="Glyco_trans_2-like"/>
</dbReference>
<name>A0A5D0CW63_9BACL</name>
<accession>A0A5D0CW63</accession>
<dbReference type="OrthoDB" id="9816564at2"/>
<sequence length="852" mass="97095">MNTKETRIGEPVRNQLSMKAGISAHLRAGAGEILPRETVPHAVPPAISPPLSGNRGGTTSELYDVFRFPVIDWHFRWQRPQQISRQFANQGHRVFYVTTEMIPLPLEAVTKEELARYVKIKKIAPRVWNVTLCSHARLNLYQDQMSPRDVDFLRLSVEVVKEKFGITEMVSIVDLPFWLPLVENLTQHTTVYDCMDDHEGFSTNAASMLQLEERMIRRADLVLASSQGLLEKLQSLRPDASLLRNAADVGHFAQTAQVPTAAELEEIRGPVIGYYGAISDWFDIDLIRELAEKRKDWTFILIGHTFGCDISKVERLKNVLLLGEKPYDQLPGYLRRFDVAMIPFKQNRLTKATNPVKLYEYLAAGKPVVSTELPEVAAVSPQLVEMAADPVSFEQAIQTALRNKTAEREKECREFARRHSWEQRYADIHELIVQQMYPKVSVIVVTHNNWSYTQQCLRSLLRPGHYPNLEIVVVDNASTDQTAQRLGGIRDRRIKIILSKRNLGFAAGNSRGIELATGKYYILLNNDTIVPDGTWITRLLRPLREHPDVGMTGPMSNFVGNDQALDHFVGNPASGAHPDWLQDFYRFNQGRARATDLLGFFCVAMKREVWEKVGPLDTGYGIGMFEDDDYCERVRAAGYRLVVVEDAFVYHHGSATMRKMQPDVYNELWEKNKSYFERKWGKAWRTPSRPDNLFALTETPGQTAERIREAGVPCILILGENKWTAQAARWQYLVRELASSQNCLLIINTLRHYNRSIMGFRKGGHLLYLTNRMDLLAEANLDAVIYCGEPAPIPVRAKRLIADSFAYPEDRLGLLSAALPDLERWVFRDPADFARRLKEEALEFRPLVQSSS</sequence>
<feature type="domain" description="Glycosyltransferase 2-like" evidence="5">
    <location>
        <begin position="441"/>
        <end position="578"/>
    </location>
</feature>
<evidence type="ECO:0000313" key="6">
    <source>
        <dbReference type="EMBL" id="TYA14123.1"/>
    </source>
</evidence>
<keyword evidence="7" id="KW-1185">Reference proteome</keyword>
<dbReference type="Gene3D" id="3.40.50.11010">
    <property type="match status" value="1"/>
</dbReference>
<dbReference type="CDD" id="cd04186">
    <property type="entry name" value="GT_2_like_c"/>
    <property type="match status" value="1"/>
</dbReference>
<organism evidence="6 7">
    <name type="scientific">Paenibacillus faecis</name>
    <dbReference type="NCBI Taxonomy" id="862114"/>
    <lineage>
        <taxon>Bacteria</taxon>
        <taxon>Bacillati</taxon>
        <taxon>Bacillota</taxon>
        <taxon>Bacilli</taxon>
        <taxon>Bacillales</taxon>
        <taxon>Paenibacillaceae</taxon>
        <taxon>Paenibacillus</taxon>
    </lineage>
</organism>
<dbReference type="Gene3D" id="3.90.550.10">
    <property type="entry name" value="Spore Coat Polysaccharide Biosynthesis Protein SpsA, Chain A"/>
    <property type="match status" value="1"/>
</dbReference>
<dbReference type="Pfam" id="PF13692">
    <property type="entry name" value="Glyco_trans_1_4"/>
    <property type="match status" value="1"/>
</dbReference>
<reference evidence="6 7" key="1">
    <citation type="submission" date="2019-08" db="EMBL/GenBank/DDBJ databases">
        <title>Genome sequencing of Paenibacillus faecis DSM 23593(T).</title>
        <authorList>
            <person name="Kook J.-K."/>
            <person name="Park S.-N."/>
            <person name="Lim Y.K."/>
        </authorList>
    </citation>
    <scope>NUCLEOTIDE SEQUENCE [LARGE SCALE GENOMIC DNA]</scope>
    <source>
        <strain evidence="6 7">DSM 23593</strain>
    </source>
</reference>
<comment type="similarity">
    <text evidence="2">Belongs to the glycosyltransferase 2 family.</text>
</comment>
<dbReference type="PANTHER" id="PTHR43179">
    <property type="entry name" value="RHAMNOSYLTRANSFERASE WBBL"/>
    <property type="match status" value="1"/>
</dbReference>
<evidence type="ECO:0000259" key="5">
    <source>
        <dbReference type="Pfam" id="PF00535"/>
    </source>
</evidence>
<dbReference type="PANTHER" id="PTHR43179:SF12">
    <property type="entry name" value="GALACTOFURANOSYLTRANSFERASE GLFT2"/>
    <property type="match status" value="1"/>
</dbReference>
<keyword evidence="3" id="KW-0328">Glycosyltransferase</keyword>
<evidence type="ECO:0000256" key="2">
    <source>
        <dbReference type="ARBA" id="ARBA00006739"/>
    </source>
</evidence>
<evidence type="ECO:0000256" key="1">
    <source>
        <dbReference type="ARBA" id="ARBA00004776"/>
    </source>
</evidence>
<dbReference type="Gene3D" id="3.40.50.2000">
    <property type="entry name" value="Glycogen Phosphorylase B"/>
    <property type="match status" value="1"/>
</dbReference>
<dbReference type="Proteomes" id="UP000325218">
    <property type="component" value="Unassembled WGS sequence"/>
</dbReference>
<proteinExistence type="inferred from homology"/>
<evidence type="ECO:0000256" key="3">
    <source>
        <dbReference type="ARBA" id="ARBA00022676"/>
    </source>
</evidence>
<protein>
    <submittedName>
        <fullName evidence="6">Glycosyltransferase</fullName>
    </submittedName>
</protein>
<dbReference type="InterPro" id="IPR029044">
    <property type="entry name" value="Nucleotide-diphossugar_trans"/>
</dbReference>
<dbReference type="Pfam" id="PF00535">
    <property type="entry name" value="Glycos_transf_2"/>
    <property type="match status" value="1"/>
</dbReference>
<gene>
    <name evidence="6" type="ORF">FRY98_00065</name>
</gene>
<dbReference type="RefSeq" id="WP_148449553.1">
    <property type="nucleotide sequence ID" value="NZ_VSDO01000001.1"/>
</dbReference>
<evidence type="ECO:0000256" key="4">
    <source>
        <dbReference type="ARBA" id="ARBA00022679"/>
    </source>
</evidence>
<dbReference type="GO" id="GO:0016757">
    <property type="term" value="F:glycosyltransferase activity"/>
    <property type="evidence" value="ECO:0007669"/>
    <property type="project" value="UniProtKB-KW"/>
</dbReference>
<evidence type="ECO:0000313" key="7">
    <source>
        <dbReference type="Proteomes" id="UP000325218"/>
    </source>
</evidence>
<dbReference type="EMBL" id="VSDO01000001">
    <property type="protein sequence ID" value="TYA14123.1"/>
    <property type="molecule type" value="Genomic_DNA"/>
</dbReference>